<keyword evidence="3" id="KW-1185">Reference proteome</keyword>
<reference evidence="3" key="1">
    <citation type="journal article" date="2019" name="Int. J. Syst. Evol. Microbiol.">
        <title>The Global Catalogue of Microorganisms (GCM) 10K type strain sequencing project: providing services to taxonomists for standard genome sequencing and annotation.</title>
        <authorList>
            <consortium name="The Broad Institute Genomics Platform"/>
            <consortium name="The Broad Institute Genome Sequencing Center for Infectious Disease"/>
            <person name="Wu L."/>
            <person name="Ma J."/>
        </authorList>
    </citation>
    <scope>NUCLEOTIDE SEQUENCE [LARGE SCALE GENOMIC DNA]</scope>
    <source>
        <strain evidence="3">JCM 17938</strain>
    </source>
</reference>
<proteinExistence type="predicted"/>
<dbReference type="Proteomes" id="UP001500212">
    <property type="component" value="Unassembled WGS sequence"/>
</dbReference>
<dbReference type="Gene3D" id="2.30.110.10">
    <property type="entry name" value="Electron Transport, Fmn-binding Protein, Chain A"/>
    <property type="match status" value="1"/>
</dbReference>
<gene>
    <name evidence="2" type="ORF">GCM10023195_06940</name>
</gene>
<comment type="caution">
    <text evidence="2">The sequence shown here is derived from an EMBL/GenBank/DDBJ whole genome shotgun (WGS) entry which is preliminary data.</text>
</comment>
<evidence type="ECO:0000313" key="2">
    <source>
        <dbReference type="EMBL" id="GAA4602320.1"/>
    </source>
</evidence>
<dbReference type="EMBL" id="BAABHJ010000002">
    <property type="protein sequence ID" value="GAA4602320.1"/>
    <property type="molecule type" value="Genomic_DNA"/>
</dbReference>
<protein>
    <submittedName>
        <fullName evidence="2">Uncharacterized protein</fullName>
    </submittedName>
</protein>
<sequence>MRGQTGDQTDQESRSAGQRAAASVTAIHRRRPARALTTPYHWFRVTPHRVQSWHEVNEPPDRELMRDGRRLV</sequence>
<dbReference type="InterPro" id="IPR012349">
    <property type="entry name" value="Split_barrel_FMN-bd"/>
</dbReference>
<accession>A0ABP8TE42</accession>
<evidence type="ECO:0000313" key="3">
    <source>
        <dbReference type="Proteomes" id="UP001500212"/>
    </source>
</evidence>
<organism evidence="2 3">
    <name type="scientific">Actinoallomurus liliacearum</name>
    <dbReference type="NCBI Taxonomy" id="1080073"/>
    <lineage>
        <taxon>Bacteria</taxon>
        <taxon>Bacillati</taxon>
        <taxon>Actinomycetota</taxon>
        <taxon>Actinomycetes</taxon>
        <taxon>Streptosporangiales</taxon>
        <taxon>Thermomonosporaceae</taxon>
        <taxon>Actinoallomurus</taxon>
    </lineage>
</organism>
<evidence type="ECO:0000256" key="1">
    <source>
        <dbReference type="SAM" id="MobiDB-lite"/>
    </source>
</evidence>
<name>A0ABP8TE42_9ACTN</name>
<feature type="region of interest" description="Disordered" evidence="1">
    <location>
        <begin position="1"/>
        <end position="32"/>
    </location>
</feature>